<protein>
    <submittedName>
        <fullName evidence="1">Uncharacterized protein</fullName>
    </submittedName>
</protein>
<evidence type="ECO:0000313" key="1">
    <source>
        <dbReference type="EMBL" id="PAN40362.1"/>
    </source>
</evidence>
<organism evidence="1">
    <name type="scientific">Panicum hallii</name>
    <dbReference type="NCBI Taxonomy" id="206008"/>
    <lineage>
        <taxon>Eukaryota</taxon>
        <taxon>Viridiplantae</taxon>
        <taxon>Streptophyta</taxon>
        <taxon>Embryophyta</taxon>
        <taxon>Tracheophyta</taxon>
        <taxon>Spermatophyta</taxon>
        <taxon>Magnoliopsida</taxon>
        <taxon>Liliopsida</taxon>
        <taxon>Poales</taxon>
        <taxon>Poaceae</taxon>
        <taxon>PACMAD clade</taxon>
        <taxon>Panicoideae</taxon>
        <taxon>Panicodae</taxon>
        <taxon>Paniceae</taxon>
        <taxon>Panicinae</taxon>
        <taxon>Panicum</taxon>
        <taxon>Panicum sect. Panicum</taxon>
    </lineage>
</organism>
<accession>A0A2S3IAV0</accession>
<proteinExistence type="predicted"/>
<dbReference type="AlphaFoldDB" id="A0A2S3IAV0"/>
<reference evidence="1" key="1">
    <citation type="submission" date="2018-04" db="EMBL/GenBank/DDBJ databases">
        <title>WGS assembly of Panicum hallii.</title>
        <authorList>
            <person name="Lovell J."/>
            <person name="Jenkins J."/>
            <person name="Lowry D."/>
            <person name="Mamidi S."/>
            <person name="Sreedasyam A."/>
            <person name="Weng X."/>
            <person name="Barry K."/>
            <person name="Bonette J."/>
            <person name="Campitelli B."/>
            <person name="Daum C."/>
            <person name="Gordon S."/>
            <person name="Gould B."/>
            <person name="Lipzen A."/>
            <person name="Macqueen A."/>
            <person name="Palacio-Mejia J."/>
            <person name="Plott C."/>
            <person name="Shakirov E."/>
            <person name="Shu S."/>
            <person name="Yoshinaga Y."/>
            <person name="Zane M."/>
            <person name="Rokhsar D."/>
            <person name="Grimwood J."/>
            <person name="Schmutz J."/>
            <person name="Juenger T."/>
        </authorList>
    </citation>
    <scope>NUCLEOTIDE SEQUENCE [LARGE SCALE GENOMIC DNA]</scope>
    <source>
        <strain evidence="1">FIL2</strain>
    </source>
</reference>
<gene>
    <name evidence="1" type="ORF">PAHAL_7G309500</name>
</gene>
<dbReference type="Gramene" id="PAN40362">
    <property type="protein sequence ID" value="PAN40362"/>
    <property type="gene ID" value="PAHAL_7G309500"/>
</dbReference>
<dbReference type="EMBL" id="CM008052">
    <property type="protein sequence ID" value="PAN40362.1"/>
    <property type="molecule type" value="Genomic_DNA"/>
</dbReference>
<sequence length="56" mass="6166">MNSAKLQKIRGRLAPCPGDSKAKLQMQASTPVQVELAARENNTADELYYVYAGRVL</sequence>
<dbReference type="Proteomes" id="UP000243499">
    <property type="component" value="Chromosome 7"/>
</dbReference>
<name>A0A2S3IAV0_9POAL</name>